<keyword evidence="3" id="KW-1185">Reference proteome</keyword>
<dbReference type="InterPro" id="IPR029063">
    <property type="entry name" value="SAM-dependent_MTases_sf"/>
</dbReference>
<organism evidence="2 3">
    <name type="scientific">Arenibacterium halophilum</name>
    <dbReference type="NCBI Taxonomy" id="2583821"/>
    <lineage>
        <taxon>Bacteria</taxon>
        <taxon>Pseudomonadati</taxon>
        <taxon>Pseudomonadota</taxon>
        <taxon>Alphaproteobacteria</taxon>
        <taxon>Rhodobacterales</taxon>
        <taxon>Paracoccaceae</taxon>
        <taxon>Arenibacterium</taxon>
    </lineage>
</organism>
<dbReference type="Pfam" id="PF08241">
    <property type="entry name" value="Methyltransf_11"/>
    <property type="match status" value="1"/>
</dbReference>
<keyword evidence="2" id="KW-0808">Transferase</keyword>
<dbReference type="PANTHER" id="PTHR45036:SF1">
    <property type="entry name" value="METHYLTRANSFERASE LIKE 7A"/>
    <property type="match status" value="1"/>
</dbReference>
<dbReference type="EMBL" id="VCPC01000002">
    <property type="protein sequence ID" value="TMV13233.1"/>
    <property type="molecule type" value="Genomic_DNA"/>
</dbReference>
<dbReference type="InterPro" id="IPR013216">
    <property type="entry name" value="Methyltransf_11"/>
</dbReference>
<dbReference type="PANTHER" id="PTHR45036">
    <property type="entry name" value="METHYLTRANSFERASE LIKE 7B"/>
    <property type="match status" value="1"/>
</dbReference>
<feature type="domain" description="Methyltransferase type 11" evidence="1">
    <location>
        <begin position="44"/>
        <end position="140"/>
    </location>
</feature>
<reference evidence="2 3" key="1">
    <citation type="submission" date="2019-05" db="EMBL/GenBank/DDBJ databases">
        <title>Marivita sp. nov. isolated from sea sediment.</title>
        <authorList>
            <person name="Kim W."/>
        </authorList>
    </citation>
    <scope>NUCLEOTIDE SEQUENCE [LARGE SCALE GENOMIC DNA]</scope>
    <source>
        <strain evidence="2 3">CAU 1492</strain>
    </source>
</reference>
<dbReference type="GO" id="GO:0008168">
    <property type="term" value="F:methyltransferase activity"/>
    <property type="evidence" value="ECO:0007669"/>
    <property type="project" value="UniProtKB-KW"/>
</dbReference>
<sequence>MKASNVATSYRRWAPIYDRTFGAVTNAGRKRAAAHASARGGALLEVGVGTGLALPEYGSNVDVTGVDYSPEMLAKAKARVANQRLHNVRELRQMDARELDFPDETFDFVAAMHVLSVVPEPRRVMSEIARVCKPGGDVLIVNHFAREKGFLSVAERVTAPLESVLGWHSDFEITDVLNEPTLSETARESLPPIGLMTWLVLTKTH</sequence>
<dbReference type="Proteomes" id="UP001191082">
    <property type="component" value="Unassembled WGS sequence"/>
</dbReference>
<dbReference type="InterPro" id="IPR052356">
    <property type="entry name" value="Thiol_S-MT"/>
</dbReference>
<protein>
    <submittedName>
        <fullName evidence="2">Class I SAM-dependent methyltransferase</fullName>
    </submittedName>
</protein>
<dbReference type="CDD" id="cd02440">
    <property type="entry name" value="AdoMet_MTases"/>
    <property type="match status" value="1"/>
</dbReference>
<evidence type="ECO:0000313" key="2">
    <source>
        <dbReference type="EMBL" id="TMV13233.1"/>
    </source>
</evidence>
<proteinExistence type="predicted"/>
<keyword evidence="2" id="KW-0489">Methyltransferase</keyword>
<dbReference type="RefSeq" id="WP_138863789.1">
    <property type="nucleotide sequence ID" value="NZ_VCPC01000002.1"/>
</dbReference>
<dbReference type="GO" id="GO:0032259">
    <property type="term" value="P:methylation"/>
    <property type="evidence" value="ECO:0007669"/>
    <property type="project" value="UniProtKB-KW"/>
</dbReference>
<name>A0ABY2XB55_9RHOB</name>
<evidence type="ECO:0000313" key="3">
    <source>
        <dbReference type="Proteomes" id="UP001191082"/>
    </source>
</evidence>
<comment type="caution">
    <text evidence="2">The sequence shown here is derived from an EMBL/GenBank/DDBJ whole genome shotgun (WGS) entry which is preliminary data.</text>
</comment>
<accession>A0ABY2XB55</accession>
<evidence type="ECO:0000259" key="1">
    <source>
        <dbReference type="Pfam" id="PF08241"/>
    </source>
</evidence>
<dbReference type="Gene3D" id="3.40.50.150">
    <property type="entry name" value="Vaccinia Virus protein VP39"/>
    <property type="match status" value="1"/>
</dbReference>
<gene>
    <name evidence="2" type="ORF">FGK64_10760</name>
</gene>
<dbReference type="SUPFAM" id="SSF53335">
    <property type="entry name" value="S-adenosyl-L-methionine-dependent methyltransferases"/>
    <property type="match status" value="1"/>
</dbReference>